<gene>
    <name evidence="1" type="ORF">SAMN04488127_0944</name>
</gene>
<protein>
    <submittedName>
        <fullName evidence="1">Uncharacterized protein</fullName>
    </submittedName>
</protein>
<keyword evidence="2" id="KW-1185">Reference proteome</keyword>
<accession>A0A1H6V0Q7</accession>
<dbReference type="STRING" id="426757.SAMN04488127_0944"/>
<sequence length="129" mass="14015">MSVANGRASVGIRSLSVAIVTLSVAIRCTNVSKLFMNVSVPSTYVPKLSPRCITKAAPLPEAAFFRIQLCFRQMYHGVQDAAVYAFVPDGKLQEFFPCVHIVPGNLKRVAELALKLAVKRCCDAVCLSL</sequence>
<name>A0A1H6V0Q7_9BACL</name>
<evidence type="ECO:0000313" key="1">
    <source>
        <dbReference type="EMBL" id="SEI97466.1"/>
    </source>
</evidence>
<dbReference type="EMBL" id="FNZF01000001">
    <property type="protein sequence ID" value="SEI97466.1"/>
    <property type="molecule type" value="Genomic_DNA"/>
</dbReference>
<dbReference type="Proteomes" id="UP000199200">
    <property type="component" value="Unassembled WGS sequence"/>
</dbReference>
<proteinExistence type="predicted"/>
<organism evidence="1 2">
    <name type="scientific">Bhargavaea ginsengi</name>
    <dbReference type="NCBI Taxonomy" id="426757"/>
    <lineage>
        <taxon>Bacteria</taxon>
        <taxon>Bacillati</taxon>
        <taxon>Bacillota</taxon>
        <taxon>Bacilli</taxon>
        <taxon>Bacillales</taxon>
        <taxon>Caryophanaceae</taxon>
        <taxon>Bhargavaea</taxon>
    </lineage>
</organism>
<evidence type="ECO:0000313" key="2">
    <source>
        <dbReference type="Proteomes" id="UP000199200"/>
    </source>
</evidence>
<dbReference type="AlphaFoldDB" id="A0A1H6V0Q7"/>
<reference evidence="2" key="1">
    <citation type="submission" date="2016-10" db="EMBL/GenBank/DDBJ databases">
        <authorList>
            <person name="Varghese N."/>
            <person name="Submissions S."/>
        </authorList>
    </citation>
    <scope>NUCLEOTIDE SEQUENCE [LARGE SCALE GENOMIC DNA]</scope>
    <source>
        <strain evidence="2">CGMCC 1.6763</strain>
    </source>
</reference>